<dbReference type="AlphaFoldDB" id="A0A5J4YHR1"/>
<reference evidence="2" key="1">
    <citation type="journal article" date="2019" name="Nat. Commun.">
        <title>Expansion of phycobilisome linker gene families in mesophilic red algae.</title>
        <authorList>
            <person name="Lee J."/>
            <person name="Kim D."/>
            <person name="Bhattacharya D."/>
            <person name="Yoon H.S."/>
        </authorList>
    </citation>
    <scope>NUCLEOTIDE SEQUENCE [LARGE SCALE GENOMIC DNA]</scope>
    <source>
        <strain evidence="2">CCMP 1328</strain>
    </source>
</reference>
<dbReference type="Proteomes" id="UP000324585">
    <property type="component" value="Unassembled WGS sequence"/>
</dbReference>
<keyword evidence="2" id="KW-1185">Reference proteome</keyword>
<evidence type="ECO:0000313" key="2">
    <source>
        <dbReference type="Proteomes" id="UP000324585"/>
    </source>
</evidence>
<protein>
    <submittedName>
        <fullName evidence="1">Uncharacterized protein</fullName>
    </submittedName>
</protein>
<name>A0A5J4YHR1_PORPP</name>
<accession>A0A5J4YHR1</accession>
<sequence length="871" mass="95415">MERLLQSSRAAALFSTESATAAQRGRRNGKDHLSPCRIATHAVHGTVPRATQALNSEPSLALDRDWKRSSPDSVRTYRQLAHILKTTDAPFDTATLFTSLKMVRRMQNVSSRTRLAVAVRILQRARMYKVPLSWSILTHFVTLAEQCNKVTVVLVINRLIDGHQRQKRQQALSSPAAHSPYNASLAPYNHSPSDVIGDADALLIVLHFLLRRGKADAAAEAWKRMRTSALSSSASAALDAKILSRASWICVLTIDTDEAEWISSKYKELGITPEALSLDLLTSTFIHAGQFDKARSHMRWLCDLGYVLHEKQLHHYIDACMAAKGQRPLGVILIPLSDVLVDTVRLGSNEQARLRALRTFMKSLSLGVSQGWLADHVQDAATCAWQVYERWAVEDSILASHVVYIASRSKHLDIALRVAHRNHTQARHHRPTSAKVRGALHAFAYEALVESCVRDGRWPAALAIVFGTNRDDSDAFHMNAFAVACYIRILGQLGRLDLCGEAFDVYSHRHGTHVAVSTAYMSVLGAAAHATEAIAQFRALQQAQSVGASAPNEVTFSVLGSILLKGVKTSSHVVGQGALLSVDEVAEMAEYMEDYLRAAKTGGPGQDVVSSMLRSPDAPFLRHERDMMSTRDAEKYEQMKQAHTLQELPECVGWKHVYLPCSAPSGDIASTPSLSQKQRRQVVKPVNALEKNLWLPFWASKEPVTFRACTLDASLKPPLQFHRLGNVGRHRAQQRHSCAAAAVHAVTPSRRHGNTSSAREARNACDAAARACAAAVRAASAAGALTSKRVAICDLALLSLVHAWRSRRRPSTHRAHILRDQCRSMLASGATLAGTDKQSGAPARCWRAPQTAGLGCGIPYSLEQAPYPPSA</sequence>
<comment type="caution">
    <text evidence="1">The sequence shown here is derived from an EMBL/GenBank/DDBJ whole genome shotgun (WGS) entry which is preliminary data.</text>
</comment>
<evidence type="ECO:0000313" key="1">
    <source>
        <dbReference type="EMBL" id="KAA8490675.1"/>
    </source>
</evidence>
<organism evidence="1 2">
    <name type="scientific">Porphyridium purpureum</name>
    <name type="common">Red alga</name>
    <name type="synonym">Porphyridium cruentum</name>
    <dbReference type="NCBI Taxonomy" id="35688"/>
    <lineage>
        <taxon>Eukaryota</taxon>
        <taxon>Rhodophyta</taxon>
        <taxon>Bangiophyceae</taxon>
        <taxon>Porphyridiales</taxon>
        <taxon>Porphyridiaceae</taxon>
        <taxon>Porphyridium</taxon>
    </lineage>
</organism>
<proteinExistence type="predicted"/>
<gene>
    <name evidence="1" type="ORF">FVE85_3824</name>
</gene>
<dbReference type="EMBL" id="VRMN01000020">
    <property type="protein sequence ID" value="KAA8490675.1"/>
    <property type="molecule type" value="Genomic_DNA"/>
</dbReference>